<evidence type="ECO:0000313" key="3">
    <source>
        <dbReference type="Proteomes" id="UP001212803"/>
    </source>
</evidence>
<keyword evidence="3" id="KW-1185">Reference proteome</keyword>
<accession>A0ABY7M263</accession>
<organism evidence="2 3">
    <name type="scientific">Tepidiforma flava</name>
    <dbReference type="NCBI Taxonomy" id="3004094"/>
    <lineage>
        <taxon>Bacteria</taxon>
        <taxon>Bacillati</taxon>
        <taxon>Chloroflexota</taxon>
        <taxon>Tepidiformia</taxon>
        <taxon>Tepidiformales</taxon>
        <taxon>Tepidiformaceae</taxon>
        <taxon>Tepidiforma</taxon>
    </lineage>
</organism>
<dbReference type="GO" id="GO:0016787">
    <property type="term" value="F:hydrolase activity"/>
    <property type="evidence" value="ECO:0007669"/>
    <property type="project" value="UniProtKB-KW"/>
</dbReference>
<dbReference type="RefSeq" id="WP_270055336.1">
    <property type="nucleotide sequence ID" value="NZ_CP115149.1"/>
</dbReference>
<dbReference type="SUPFAM" id="SSF53474">
    <property type="entry name" value="alpha/beta-Hydrolases"/>
    <property type="match status" value="1"/>
</dbReference>
<dbReference type="Pfam" id="PF00561">
    <property type="entry name" value="Abhydrolase_1"/>
    <property type="match status" value="1"/>
</dbReference>
<dbReference type="InterPro" id="IPR000073">
    <property type="entry name" value="AB_hydrolase_1"/>
</dbReference>
<protein>
    <submittedName>
        <fullName evidence="2">Alpha/beta hydrolase</fullName>
    </submittedName>
</protein>
<evidence type="ECO:0000259" key="1">
    <source>
        <dbReference type="Pfam" id="PF00561"/>
    </source>
</evidence>
<dbReference type="Gene3D" id="3.40.50.1820">
    <property type="entry name" value="alpha/beta hydrolase"/>
    <property type="match status" value="1"/>
</dbReference>
<dbReference type="PANTHER" id="PTHR43433">
    <property type="entry name" value="HYDROLASE, ALPHA/BETA FOLD FAMILY PROTEIN"/>
    <property type="match status" value="1"/>
</dbReference>
<gene>
    <name evidence="2" type="ORF">O0235_08365</name>
</gene>
<keyword evidence="2" id="KW-0378">Hydrolase</keyword>
<sequence>MPYVPTRDIITYYEEAGSGEPLVLIRGLGSDLQAWAPQLPLLAKHFRVIVYDNRGAGRTGAPDKPYSIAGMADDLAALLDELKVEKAHVLGYSMGGMIAQEFALRHPGRLEKLILLATTAKPDGYVRAVLQSFITIRRTNISREGFVRALAPYLYTAGLFDDEERYERAILASVQNPYAQQDHAFIRQAQAILAHDASGRVGGIKAATLVVTNPGDILIPPRHGEALAKAIPGAQLQSLDGGHAGVTEYPVEHCQAFLEFLGAAVTA</sequence>
<dbReference type="EMBL" id="CP115149">
    <property type="protein sequence ID" value="WBL34808.1"/>
    <property type="molecule type" value="Genomic_DNA"/>
</dbReference>
<reference evidence="2 3" key="1">
    <citation type="journal article" date="2023" name="ISME J.">
        <title>Thermophilic Dehalococcoidia with unusual traits shed light on an unexpected past.</title>
        <authorList>
            <person name="Palmer M."/>
            <person name="Covington J.K."/>
            <person name="Zhou E.M."/>
            <person name="Thomas S.C."/>
            <person name="Habib N."/>
            <person name="Seymour C.O."/>
            <person name="Lai D."/>
            <person name="Johnston J."/>
            <person name="Hashimi A."/>
            <person name="Jiao J.Y."/>
            <person name="Muok A.R."/>
            <person name="Liu L."/>
            <person name="Xian W.D."/>
            <person name="Zhi X.Y."/>
            <person name="Li M.M."/>
            <person name="Silva L.P."/>
            <person name="Bowen B.P."/>
            <person name="Louie K."/>
            <person name="Briegel A."/>
            <person name="Pett-Ridge J."/>
            <person name="Weber P.K."/>
            <person name="Tocheva E.I."/>
            <person name="Woyke T."/>
            <person name="Northen T.R."/>
            <person name="Mayali X."/>
            <person name="Li W.J."/>
            <person name="Hedlund B.P."/>
        </authorList>
    </citation>
    <scope>NUCLEOTIDE SEQUENCE [LARGE SCALE GENOMIC DNA]</scope>
    <source>
        <strain evidence="2 3">YIM 72310</strain>
    </source>
</reference>
<feature type="domain" description="AB hydrolase-1" evidence="1">
    <location>
        <begin position="21"/>
        <end position="244"/>
    </location>
</feature>
<dbReference type="InterPro" id="IPR050471">
    <property type="entry name" value="AB_hydrolase"/>
</dbReference>
<evidence type="ECO:0000313" key="2">
    <source>
        <dbReference type="EMBL" id="WBL34808.1"/>
    </source>
</evidence>
<dbReference type="InterPro" id="IPR029058">
    <property type="entry name" value="AB_hydrolase_fold"/>
</dbReference>
<proteinExistence type="predicted"/>
<dbReference type="PANTHER" id="PTHR43433:SF5">
    <property type="entry name" value="AB HYDROLASE-1 DOMAIN-CONTAINING PROTEIN"/>
    <property type="match status" value="1"/>
</dbReference>
<dbReference type="Proteomes" id="UP001212803">
    <property type="component" value="Chromosome"/>
</dbReference>
<dbReference type="PRINTS" id="PR00111">
    <property type="entry name" value="ABHYDROLASE"/>
</dbReference>
<name>A0ABY7M263_9CHLR</name>